<dbReference type="AlphaFoldDB" id="X0RU63"/>
<dbReference type="EMBL" id="BARS01005369">
    <property type="protein sequence ID" value="GAF72333.1"/>
    <property type="molecule type" value="Genomic_DNA"/>
</dbReference>
<organism evidence="1">
    <name type="scientific">marine sediment metagenome</name>
    <dbReference type="NCBI Taxonomy" id="412755"/>
    <lineage>
        <taxon>unclassified sequences</taxon>
        <taxon>metagenomes</taxon>
        <taxon>ecological metagenomes</taxon>
    </lineage>
</organism>
<accession>X0RU63</accession>
<comment type="caution">
    <text evidence="1">The sequence shown here is derived from an EMBL/GenBank/DDBJ whole genome shotgun (WGS) entry which is preliminary data.</text>
</comment>
<name>X0RU63_9ZZZZ</name>
<feature type="non-terminal residue" evidence="1">
    <location>
        <position position="1"/>
    </location>
</feature>
<reference evidence="1" key="1">
    <citation type="journal article" date="2014" name="Front. Microbiol.">
        <title>High frequency of phylogenetically diverse reductive dehalogenase-homologous genes in deep subseafloor sedimentary metagenomes.</title>
        <authorList>
            <person name="Kawai M."/>
            <person name="Futagami T."/>
            <person name="Toyoda A."/>
            <person name="Takaki Y."/>
            <person name="Nishi S."/>
            <person name="Hori S."/>
            <person name="Arai W."/>
            <person name="Tsubouchi T."/>
            <person name="Morono Y."/>
            <person name="Uchiyama I."/>
            <person name="Ito T."/>
            <person name="Fujiyama A."/>
            <person name="Inagaki F."/>
            <person name="Takami H."/>
        </authorList>
    </citation>
    <scope>NUCLEOTIDE SEQUENCE</scope>
    <source>
        <strain evidence="1">Expedition CK06-06</strain>
    </source>
</reference>
<sequence>EVFAKLKVWREKYCPKEKQSATLLPRSFT</sequence>
<evidence type="ECO:0000313" key="1">
    <source>
        <dbReference type="EMBL" id="GAF72333.1"/>
    </source>
</evidence>
<gene>
    <name evidence="1" type="ORF">S01H1_10523</name>
</gene>
<proteinExistence type="predicted"/>
<protein>
    <submittedName>
        <fullName evidence="1">Uncharacterized protein</fullName>
    </submittedName>
</protein>